<reference evidence="1 2" key="1">
    <citation type="journal article" date="2019" name="Nat. Med.">
        <title>A library of human gut bacterial isolates paired with longitudinal multiomics data enables mechanistic microbiome research.</title>
        <authorList>
            <person name="Poyet M."/>
            <person name="Groussin M."/>
            <person name="Gibbons S.M."/>
            <person name="Avila-Pacheco J."/>
            <person name="Jiang X."/>
            <person name="Kearney S.M."/>
            <person name="Perrotta A.R."/>
            <person name="Berdy B."/>
            <person name="Zhao S."/>
            <person name="Lieberman T.D."/>
            <person name="Swanson P.K."/>
            <person name="Smith M."/>
            <person name="Roesemann S."/>
            <person name="Alexander J.E."/>
            <person name="Rich S.A."/>
            <person name="Livny J."/>
            <person name="Vlamakis H."/>
            <person name="Clish C."/>
            <person name="Bullock K."/>
            <person name="Deik A."/>
            <person name="Scott J."/>
            <person name="Pierce K.A."/>
            <person name="Xavier R.J."/>
            <person name="Alm E.J."/>
        </authorList>
    </citation>
    <scope>NUCLEOTIDE SEQUENCE [LARGE SCALE GENOMIC DNA]</scope>
    <source>
        <strain evidence="1 2">BIOML-A5</strain>
    </source>
</reference>
<sequence length="107" mass="12463">MAERMIIEPVKRIAENYLETRNKVIENCWRMIVGNDTPKQEDGWLEVMNGRQTENGIANIYNFMYKGKRALTLEEVQGCGASRYFISSGEYTLEDYMRAVQNNSEKL</sequence>
<name>A0A7X2M9J7_9FIRM</name>
<dbReference type="AlphaFoldDB" id="A0A7X2M9J7"/>
<dbReference type="RefSeq" id="WP_154268337.1">
    <property type="nucleotide sequence ID" value="NZ_WKQO01000004.1"/>
</dbReference>
<dbReference type="EMBL" id="WKQV01000004">
    <property type="protein sequence ID" value="MSD26465.1"/>
    <property type="molecule type" value="Genomic_DNA"/>
</dbReference>
<proteinExistence type="predicted"/>
<evidence type="ECO:0000313" key="2">
    <source>
        <dbReference type="Proteomes" id="UP000465607"/>
    </source>
</evidence>
<organism evidence="1 2">
    <name type="scientific">Agathobacter rectalis</name>
    <dbReference type="NCBI Taxonomy" id="39491"/>
    <lineage>
        <taxon>Bacteria</taxon>
        <taxon>Bacillati</taxon>
        <taxon>Bacillota</taxon>
        <taxon>Clostridia</taxon>
        <taxon>Lachnospirales</taxon>
        <taxon>Lachnospiraceae</taxon>
        <taxon>Agathobacter</taxon>
    </lineage>
</organism>
<dbReference type="Proteomes" id="UP000465607">
    <property type="component" value="Unassembled WGS sequence"/>
</dbReference>
<protein>
    <submittedName>
        <fullName evidence="1">Uncharacterized protein</fullName>
    </submittedName>
</protein>
<evidence type="ECO:0000313" key="1">
    <source>
        <dbReference type="EMBL" id="MSD26465.1"/>
    </source>
</evidence>
<gene>
    <name evidence="1" type="ORF">GKE44_04630</name>
</gene>
<accession>A0A7X2M9J7</accession>
<comment type="caution">
    <text evidence="1">The sequence shown here is derived from an EMBL/GenBank/DDBJ whole genome shotgun (WGS) entry which is preliminary data.</text>
</comment>